<proteinExistence type="predicted"/>
<protein>
    <submittedName>
        <fullName evidence="2">Uncharacterized protein</fullName>
    </submittedName>
</protein>
<dbReference type="EMBL" id="JBANRG010000115">
    <property type="protein sequence ID" value="KAK7434865.1"/>
    <property type="molecule type" value="Genomic_DNA"/>
</dbReference>
<evidence type="ECO:0000313" key="3">
    <source>
        <dbReference type="Proteomes" id="UP001498398"/>
    </source>
</evidence>
<dbReference type="Proteomes" id="UP001498398">
    <property type="component" value="Unassembled WGS sequence"/>
</dbReference>
<comment type="caution">
    <text evidence="2">The sequence shown here is derived from an EMBL/GenBank/DDBJ whole genome shotgun (WGS) entry which is preliminary data.</text>
</comment>
<sequence length="252" mass="28057">MLTSPPISVLTPPILPSDDVSFDDFLDTATTSQPLSPAFCMSQTEDLHLTPRQRHLSAGSRHAELQNRSKGEKEGAEYIQHVSTQLGIQEPLGDESDEEDAEHLDLPVQPQPPLLSDEPVPVPTLLDPSAEELRWEDPFYISPNLSRQSVAPILGLSWVFSTLPTVLNHMGVKPDFEILPVCSSCIIPFPASTSSCTECHAPLFWFVQILNRQNTSGAKFTNPFLQFPMKSIELQLRDVLMVPGMEDLLEEW</sequence>
<gene>
    <name evidence="2" type="ORF">VKT23_019968</name>
</gene>
<feature type="compositionally biased region" description="Basic and acidic residues" evidence="1">
    <location>
        <begin position="61"/>
        <end position="75"/>
    </location>
</feature>
<keyword evidence="3" id="KW-1185">Reference proteome</keyword>
<evidence type="ECO:0000313" key="2">
    <source>
        <dbReference type="EMBL" id="KAK7434865.1"/>
    </source>
</evidence>
<feature type="region of interest" description="Disordered" evidence="1">
    <location>
        <begin position="53"/>
        <end position="75"/>
    </location>
</feature>
<evidence type="ECO:0000256" key="1">
    <source>
        <dbReference type="SAM" id="MobiDB-lite"/>
    </source>
</evidence>
<name>A0ABR1IK16_9AGAR</name>
<accession>A0ABR1IK16</accession>
<organism evidence="2 3">
    <name type="scientific">Marasmiellus scandens</name>
    <dbReference type="NCBI Taxonomy" id="2682957"/>
    <lineage>
        <taxon>Eukaryota</taxon>
        <taxon>Fungi</taxon>
        <taxon>Dikarya</taxon>
        <taxon>Basidiomycota</taxon>
        <taxon>Agaricomycotina</taxon>
        <taxon>Agaricomycetes</taxon>
        <taxon>Agaricomycetidae</taxon>
        <taxon>Agaricales</taxon>
        <taxon>Marasmiineae</taxon>
        <taxon>Omphalotaceae</taxon>
        <taxon>Marasmiellus</taxon>
    </lineage>
</organism>
<reference evidence="2 3" key="1">
    <citation type="submission" date="2024-01" db="EMBL/GenBank/DDBJ databases">
        <title>A draft genome for the cacao thread blight pathogen Marasmiellus scandens.</title>
        <authorList>
            <person name="Baruah I.K."/>
            <person name="Leung J."/>
            <person name="Bukari Y."/>
            <person name="Amoako-Attah I."/>
            <person name="Meinhardt L.W."/>
            <person name="Bailey B.A."/>
            <person name="Cohen S.P."/>
        </authorList>
    </citation>
    <scope>NUCLEOTIDE SEQUENCE [LARGE SCALE GENOMIC DNA]</scope>
    <source>
        <strain evidence="2 3">GH-19</strain>
    </source>
</reference>